<evidence type="ECO:0000313" key="1">
    <source>
        <dbReference type="EMBL" id="NUU62916.1"/>
    </source>
</evidence>
<dbReference type="RefSeq" id="WP_175373344.1">
    <property type="nucleotide sequence ID" value="NZ_JABWCS010000216.1"/>
</dbReference>
<accession>A0A850EQZ8</accession>
<comment type="caution">
    <text evidence="1">The sequence shown here is derived from an EMBL/GenBank/DDBJ whole genome shotgun (WGS) entry which is preliminary data.</text>
</comment>
<keyword evidence="2" id="KW-1185">Reference proteome</keyword>
<gene>
    <name evidence="1" type="ORF">HPT30_21440</name>
</gene>
<organism evidence="1 2">
    <name type="scientific">Paenibacillus agri</name>
    <dbReference type="NCBI Taxonomy" id="2744309"/>
    <lineage>
        <taxon>Bacteria</taxon>
        <taxon>Bacillati</taxon>
        <taxon>Bacillota</taxon>
        <taxon>Bacilli</taxon>
        <taxon>Bacillales</taxon>
        <taxon>Paenibacillaceae</taxon>
        <taxon>Paenibacillus</taxon>
    </lineage>
</organism>
<sequence length="113" mass="13029">MSMPNIPDIKPNIILNRKDVINLLLTSIALEEIGFSHIINAEAEKIQHMLKDICLTLDDALRVNDSVEHMLRGIVANQILLQFKLSDVLKLERSYRLSLTEEECEIEEEEEEE</sequence>
<proteinExistence type="predicted"/>
<name>A0A850EQZ8_9BACL</name>
<dbReference type="InterPro" id="IPR058705">
    <property type="entry name" value="A_ENA"/>
</dbReference>
<dbReference type="EMBL" id="JABWCS010000216">
    <property type="protein sequence ID" value="NUU62916.1"/>
    <property type="molecule type" value="Genomic_DNA"/>
</dbReference>
<dbReference type="Proteomes" id="UP000564806">
    <property type="component" value="Unassembled WGS sequence"/>
</dbReference>
<evidence type="ECO:0000313" key="2">
    <source>
        <dbReference type="Proteomes" id="UP000564806"/>
    </source>
</evidence>
<reference evidence="1" key="1">
    <citation type="submission" date="2020-06" db="EMBL/GenBank/DDBJ databases">
        <title>Paenibacillus sp. nov., isolated from soil.</title>
        <authorList>
            <person name="Seo Y.L."/>
        </authorList>
    </citation>
    <scope>NUCLEOTIDE SEQUENCE [LARGE SCALE GENOMIC DNA]</scope>
    <source>
        <strain evidence="1">JW14</strain>
    </source>
</reference>
<dbReference type="AlphaFoldDB" id="A0A850EQZ8"/>
<dbReference type="Pfam" id="PF26595">
    <property type="entry name" value="A_ENA"/>
    <property type="match status" value="1"/>
</dbReference>
<protein>
    <submittedName>
        <fullName evidence="1">Uncharacterized protein</fullName>
    </submittedName>
</protein>